<evidence type="ECO:0000313" key="2">
    <source>
        <dbReference type="EMBL" id="MDL9978512.1"/>
    </source>
</evidence>
<organism evidence="2 3">
    <name type="scientific">Microbacterium candidum</name>
    <dbReference type="NCBI Taxonomy" id="3041922"/>
    <lineage>
        <taxon>Bacteria</taxon>
        <taxon>Bacillati</taxon>
        <taxon>Actinomycetota</taxon>
        <taxon>Actinomycetes</taxon>
        <taxon>Micrococcales</taxon>
        <taxon>Microbacteriaceae</taxon>
        <taxon>Microbacterium</taxon>
    </lineage>
</organism>
<sequence length="825" mass="87582">MNEGAELLRRRAVEQANRGRYAAAWRLLAQAQTRTSDRGVLARVRGTEAVILANHGEFTAAFDAANAALATEGLDTETVGMLLGQLGTVASLAGRPEEAETYLSSALDQVSEPGQRAILLANRSVLRMGLRRLDEAAQDAAAAVEAHNQSGNTTLGAQTRHNLGYLHLLRGDLVRALEEMRAARPLAASSPVATAICDTDRAEVLRDAGLTSEAEALLASSAPVFGRHRMPQSRADTELQLARSQLMHDPAKAKKTASAAARRFRSVGNEAWAARADAIRLRAALSAGASTAGASGAKPRRTVDPAEAEAVASTLTAHGFASEAAGLRLSLDIWRSRHPLGHSAPPPLVRVPGTASLEVRLLAHEARAHRAAASGRESAVRRHVSAGLDELAEWQGAFGSLDLQTSVSAHGRSLIVTGLASAVRSRRPDVLFEWSERARHLSQQVVAIRPPQDSELAADLAELRRLRADDPTGAWRRDPRLLALEERARERQWSATGAAGIHQRITLEGLRDVLDDRTALLTFIYSGAALTALVVTRDKARVIDLPGWDAARKAFSGFRADLDMSASIRTGPMADVVKRSLDDRLAVISDALLADAVAFADVERFVITLPGELEGLPWAMMPALKGRVFTLAASATRWASVTGTSRFPKTAGFAVGPRVLRGDEEVDAAASAWPDARILRGPKATVDAVAELAPEVDLLHVAAHGRHAADNALFSGFELADGTLFGYDVDRIAQVPTIVVLSSCEVGRSSVRWGEEAVGMARVWLHAGTRAVVATPVIVADDIACELLGAMHQGLAEGRGPSAALADASARTGLVSSFQVHGAGF</sequence>
<dbReference type="RefSeq" id="WP_286286992.1">
    <property type="nucleotide sequence ID" value="NZ_JASXSZ010000001.1"/>
</dbReference>
<keyword evidence="3" id="KW-1185">Reference proteome</keyword>
<dbReference type="Proteomes" id="UP001235064">
    <property type="component" value="Unassembled WGS sequence"/>
</dbReference>
<evidence type="ECO:0000259" key="1">
    <source>
        <dbReference type="Pfam" id="PF12770"/>
    </source>
</evidence>
<evidence type="ECO:0000313" key="3">
    <source>
        <dbReference type="Proteomes" id="UP001235064"/>
    </source>
</evidence>
<accession>A0ABT7MVP0</accession>
<proteinExistence type="predicted"/>
<gene>
    <name evidence="2" type="ORF">QSV35_04130</name>
</gene>
<dbReference type="Gene3D" id="1.25.40.10">
    <property type="entry name" value="Tetratricopeptide repeat domain"/>
    <property type="match status" value="1"/>
</dbReference>
<reference evidence="2 3" key="1">
    <citation type="submission" date="2023-06" db="EMBL/GenBank/DDBJ databases">
        <title>Microbacterium sp. nov., isolated from a waste landfill.</title>
        <authorList>
            <person name="Wen W."/>
        </authorList>
    </citation>
    <scope>NUCLEOTIDE SEQUENCE [LARGE SCALE GENOMIC DNA]</scope>
    <source>
        <strain evidence="2 3">ASV49</strain>
    </source>
</reference>
<dbReference type="Pfam" id="PF12770">
    <property type="entry name" value="CHAT"/>
    <property type="match status" value="1"/>
</dbReference>
<dbReference type="SUPFAM" id="SSF48452">
    <property type="entry name" value="TPR-like"/>
    <property type="match status" value="2"/>
</dbReference>
<dbReference type="InterPro" id="IPR011990">
    <property type="entry name" value="TPR-like_helical_dom_sf"/>
</dbReference>
<feature type="domain" description="CHAT" evidence="1">
    <location>
        <begin position="600"/>
        <end position="809"/>
    </location>
</feature>
<name>A0ABT7MVP0_9MICO</name>
<protein>
    <submittedName>
        <fullName evidence="2">CHAT domain-containing protein</fullName>
    </submittedName>
</protein>
<dbReference type="InterPro" id="IPR024983">
    <property type="entry name" value="CHAT_dom"/>
</dbReference>
<dbReference type="EMBL" id="JASXSZ010000001">
    <property type="protein sequence ID" value="MDL9978512.1"/>
    <property type="molecule type" value="Genomic_DNA"/>
</dbReference>
<comment type="caution">
    <text evidence="2">The sequence shown here is derived from an EMBL/GenBank/DDBJ whole genome shotgun (WGS) entry which is preliminary data.</text>
</comment>